<proteinExistence type="predicted"/>
<dbReference type="EMBL" id="MDVB01000007">
    <property type="protein sequence ID" value="PIT18134.1"/>
    <property type="molecule type" value="Genomic_DNA"/>
</dbReference>
<gene>
    <name evidence="1" type="ORF">BGI32_01440</name>
</gene>
<protein>
    <recommendedName>
        <fullName evidence="3">Regulatory protein, RpfE type</fullName>
    </recommendedName>
</protein>
<evidence type="ECO:0000313" key="1">
    <source>
        <dbReference type="EMBL" id="PIT18134.1"/>
    </source>
</evidence>
<organism evidence="1 2">
    <name type="scientific">Snodgrassella alvi</name>
    <dbReference type="NCBI Taxonomy" id="1196083"/>
    <lineage>
        <taxon>Bacteria</taxon>
        <taxon>Pseudomonadati</taxon>
        <taxon>Pseudomonadota</taxon>
        <taxon>Betaproteobacteria</taxon>
        <taxon>Neisseriales</taxon>
        <taxon>Neisseriaceae</taxon>
        <taxon>Snodgrassella</taxon>
    </lineage>
</organism>
<name>A0A2N9WWB7_9NEIS</name>
<accession>A0A2N9WWB7</accession>
<evidence type="ECO:0008006" key="3">
    <source>
        <dbReference type="Google" id="ProtNLM"/>
    </source>
</evidence>
<evidence type="ECO:0000313" key="2">
    <source>
        <dbReference type="Proteomes" id="UP000231293"/>
    </source>
</evidence>
<dbReference type="AlphaFoldDB" id="A0A2N9WWB7"/>
<sequence length="350" mass="40182">MVAATVTDLTRYYYHYFPNFPIYKCCVFMSADLHLTLVLPGLLWPHQEAMVPKLHLPALNTLRLWSKYFPQTISRSLLYRQYLWQGSWLQQAGQQINSNSSGYGFIATPISQTAGMHQLQYLDGKALGLTTKEAQAFCDVLNAWLQADGWQFWPVKPDLWLVTTPQSIEFTLPSLLDLSGSIDGTAKPAGTDATQILQQQTELQMLLYQHPLNLQRNARGLPAINGFWFEQDITGTANNETLLYTNSSWAFHAYNLPENYARLSDSLSSQQEVVLFNDQLCLPVNQGDVYTYTQILQQWEQHWWHPLLTALQNRQIHRLDIQCEAGLLKICKPWLPPFWRKTKPFSGLSL</sequence>
<reference evidence="1 2" key="1">
    <citation type="journal article" date="2017" name="MBio">
        <title>Type VI secretion-mediated competition in the bee gut microbiome.</title>
        <authorList>
            <person name="Steele M.I."/>
            <person name="Kwong W.K."/>
            <person name="Powell J.E."/>
            <person name="Whiteley M."/>
            <person name="Moran N.A."/>
        </authorList>
    </citation>
    <scope>NUCLEOTIDE SEQUENCE [LARGE SCALE GENOMIC DNA]</scope>
    <source>
        <strain evidence="1 2">App2-2</strain>
    </source>
</reference>
<dbReference type="Proteomes" id="UP000231293">
    <property type="component" value="Unassembled WGS sequence"/>
</dbReference>
<comment type="caution">
    <text evidence="1">The sequence shown here is derived from an EMBL/GenBank/DDBJ whole genome shotgun (WGS) entry which is preliminary data.</text>
</comment>